<dbReference type="PANTHER" id="PTHR34475">
    <property type="match status" value="1"/>
</dbReference>
<evidence type="ECO:0000313" key="4">
    <source>
        <dbReference type="Proteomes" id="UP000295063"/>
    </source>
</evidence>
<dbReference type="AlphaFoldDB" id="A0A4R1PZ08"/>
<dbReference type="CDD" id="cd00093">
    <property type="entry name" value="HTH_XRE"/>
    <property type="match status" value="1"/>
</dbReference>
<dbReference type="EMBL" id="SLUI01000010">
    <property type="protein sequence ID" value="TCL35893.1"/>
    <property type="molecule type" value="Genomic_DNA"/>
</dbReference>
<dbReference type="Pfam" id="PF13413">
    <property type="entry name" value="HTH_25"/>
    <property type="match status" value="1"/>
</dbReference>
<keyword evidence="4" id="KW-1185">Reference proteome</keyword>
<dbReference type="Gene3D" id="1.10.260.40">
    <property type="entry name" value="lambda repressor-like DNA-binding domains"/>
    <property type="match status" value="1"/>
</dbReference>
<name>A0A4R1PZ08_9FIRM</name>
<feature type="domain" description="Cytoskeleton protein RodZ-like C-terminal" evidence="2">
    <location>
        <begin position="177"/>
        <end position="245"/>
    </location>
</feature>
<evidence type="ECO:0000256" key="1">
    <source>
        <dbReference type="SAM" id="MobiDB-lite"/>
    </source>
</evidence>
<accession>A0A4R1PZ08</accession>
<feature type="region of interest" description="Disordered" evidence="1">
    <location>
        <begin position="131"/>
        <end position="166"/>
    </location>
</feature>
<organism evidence="3 4">
    <name type="scientific">Anaerospora hongkongensis</name>
    <dbReference type="NCBI Taxonomy" id="244830"/>
    <lineage>
        <taxon>Bacteria</taxon>
        <taxon>Bacillati</taxon>
        <taxon>Bacillota</taxon>
        <taxon>Negativicutes</taxon>
        <taxon>Selenomonadales</taxon>
        <taxon>Sporomusaceae</taxon>
        <taxon>Anaerospora</taxon>
    </lineage>
</organism>
<dbReference type="InterPro" id="IPR001387">
    <property type="entry name" value="Cro/C1-type_HTH"/>
</dbReference>
<proteinExistence type="predicted"/>
<evidence type="ECO:0000313" key="3">
    <source>
        <dbReference type="EMBL" id="TCL35893.1"/>
    </source>
</evidence>
<dbReference type="InterPro" id="IPR050400">
    <property type="entry name" value="Bact_Cytoskel_RodZ"/>
</dbReference>
<dbReference type="OrthoDB" id="9797543at2"/>
<dbReference type="Pfam" id="PF13464">
    <property type="entry name" value="RodZ_C"/>
    <property type="match status" value="1"/>
</dbReference>
<dbReference type="InterPro" id="IPR025194">
    <property type="entry name" value="RodZ-like_C"/>
</dbReference>
<comment type="caution">
    <text evidence="3">The sequence shown here is derived from an EMBL/GenBank/DDBJ whole genome shotgun (WGS) entry which is preliminary data.</text>
</comment>
<protein>
    <submittedName>
        <fullName evidence="3">Cytoskeletal protein RodZ</fullName>
    </submittedName>
</protein>
<dbReference type="RefSeq" id="WP_132082232.1">
    <property type="nucleotide sequence ID" value="NZ_DAIMLW010000190.1"/>
</dbReference>
<dbReference type="GO" id="GO:0003677">
    <property type="term" value="F:DNA binding"/>
    <property type="evidence" value="ECO:0007669"/>
    <property type="project" value="InterPro"/>
</dbReference>
<dbReference type="InterPro" id="IPR010982">
    <property type="entry name" value="Lambda_DNA-bd_dom_sf"/>
</dbReference>
<dbReference type="Proteomes" id="UP000295063">
    <property type="component" value="Unassembled WGS sequence"/>
</dbReference>
<reference evidence="3 4" key="1">
    <citation type="submission" date="2019-03" db="EMBL/GenBank/DDBJ databases">
        <title>Genomic Encyclopedia of Type Strains, Phase IV (KMG-IV): sequencing the most valuable type-strain genomes for metagenomic binning, comparative biology and taxonomic classification.</title>
        <authorList>
            <person name="Goeker M."/>
        </authorList>
    </citation>
    <scope>NUCLEOTIDE SEQUENCE [LARGE SCALE GENOMIC DNA]</scope>
    <source>
        <strain evidence="3 4">DSM 15969</strain>
    </source>
</reference>
<evidence type="ECO:0000259" key="2">
    <source>
        <dbReference type="Pfam" id="PF13464"/>
    </source>
</evidence>
<feature type="compositionally biased region" description="Low complexity" evidence="1">
    <location>
        <begin position="134"/>
        <end position="156"/>
    </location>
</feature>
<sequence length="247" mass="26281">METVGEILLSEREKRGLTVKDVEAATSIRALYISAIENNNFTVIPGEVYLKGFIRNYANYLGLNGQEMVDLYRKQQLPPSETFAEPPMPETDASPAAANSGSFGTKWVILGAAAVILAAGAWWLTTGKESNPVQPKAGIPAPAQQQAPIQSQAQAPIPSPLPAQQPAKTKPVAVTAKFTAECWAQITVDGKEVFEGMVEAGALKTWEAEQTITVKLGNAGAAELVHNGQPVGKLGSLGEVVVKKFTR</sequence>
<gene>
    <name evidence="3" type="ORF">EV210_110138</name>
</gene>
<dbReference type="PANTHER" id="PTHR34475:SF1">
    <property type="entry name" value="CYTOSKELETON PROTEIN RODZ"/>
    <property type="match status" value="1"/>
</dbReference>